<feature type="coiled-coil region" evidence="1">
    <location>
        <begin position="48"/>
        <end position="78"/>
    </location>
</feature>
<keyword evidence="3" id="KW-1185">Reference proteome</keyword>
<accession>A0A9D4ZG85</accession>
<keyword evidence="1" id="KW-0175">Coiled coil</keyword>
<sequence>MVMRRRGCAVEREGWQLWWIAKRAMSPFADKGRVLGEEERSREAVYMRQREAELLEKLRKQGEKLEEIKRALAEYKDGHAEIQDWLHDTKLDKQEQS</sequence>
<organism evidence="2 3">
    <name type="scientific">Adiantum capillus-veneris</name>
    <name type="common">Maidenhair fern</name>
    <dbReference type="NCBI Taxonomy" id="13818"/>
    <lineage>
        <taxon>Eukaryota</taxon>
        <taxon>Viridiplantae</taxon>
        <taxon>Streptophyta</taxon>
        <taxon>Embryophyta</taxon>
        <taxon>Tracheophyta</taxon>
        <taxon>Polypodiopsida</taxon>
        <taxon>Polypodiidae</taxon>
        <taxon>Polypodiales</taxon>
        <taxon>Pteridineae</taxon>
        <taxon>Pteridaceae</taxon>
        <taxon>Vittarioideae</taxon>
        <taxon>Adiantum</taxon>
    </lineage>
</organism>
<comment type="caution">
    <text evidence="2">The sequence shown here is derived from an EMBL/GenBank/DDBJ whole genome shotgun (WGS) entry which is preliminary data.</text>
</comment>
<dbReference type="AlphaFoldDB" id="A0A9D4ZG85"/>
<evidence type="ECO:0000313" key="3">
    <source>
        <dbReference type="Proteomes" id="UP000886520"/>
    </source>
</evidence>
<protein>
    <submittedName>
        <fullName evidence="2">Uncharacterized protein</fullName>
    </submittedName>
</protein>
<dbReference type="Proteomes" id="UP000886520">
    <property type="component" value="Chromosome 10"/>
</dbReference>
<dbReference type="OrthoDB" id="691961at2759"/>
<gene>
    <name evidence="2" type="ORF">GOP47_0010354</name>
</gene>
<evidence type="ECO:0000313" key="2">
    <source>
        <dbReference type="EMBL" id="KAI5074393.1"/>
    </source>
</evidence>
<evidence type="ECO:0000256" key="1">
    <source>
        <dbReference type="SAM" id="Coils"/>
    </source>
</evidence>
<name>A0A9D4ZG85_ADICA</name>
<dbReference type="EMBL" id="JABFUD020000010">
    <property type="protein sequence ID" value="KAI5074393.1"/>
    <property type="molecule type" value="Genomic_DNA"/>
</dbReference>
<proteinExistence type="predicted"/>
<reference evidence="2" key="1">
    <citation type="submission" date="2021-01" db="EMBL/GenBank/DDBJ databases">
        <title>Adiantum capillus-veneris genome.</title>
        <authorList>
            <person name="Fang Y."/>
            <person name="Liao Q."/>
        </authorList>
    </citation>
    <scope>NUCLEOTIDE SEQUENCE</scope>
    <source>
        <strain evidence="2">H3</strain>
        <tissue evidence="2">Leaf</tissue>
    </source>
</reference>